<proteinExistence type="inferred from homology"/>
<evidence type="ECO:0000256" key="9">
    <source>
        <dbReference type="ARBA" id="ARBA00023136"/>
    </source>
</evidence>
<comment type="similarity">
    <text evidence="3 12">Belongs to the cytochrome c oxidase subunit 6A family.</text>
</comment>
<gene>
    <name evidence="13" type="ORF">BJ878DRAFT_573211</name>
</gene>
<dbReference type="OrthoDB" id="5947505at2759"/>
<protein>
    <recommendedName>
        <fullName evidence="10">Cytochrome c oxidase subunit 13, mitochondrial</fullName>
    </recommendedName>
    <alternativeName>
        <fullName evidence="11">Cytochrome c oxidase polypeptide VIa</fullName>
    </alternativeName>
</protein>
<dbReference type="FunFam" id="4.10.95.10:FF:000001">
    <property type="entry name" value="Cytochrome c oxidase subunit 6A, mitochondrial"/>
    <property type="match status" value="1"/>
</dbReference>
<name>A0A9P8CHZ1_9HELO</name>
<sequence length="138" mass="16173">MLPQRTLLASQRLMAQLRSPVLHRSIQRRFASTEESAFVGAEDNAFNRERKAIKDHASSTSDLWRKLSIYTVIPALVIAGVNAKVLWDAHWSHWEHMTPLEERTEYSYQNIRTRNFFWGDGDKTAFWNEKVNYHKPAE</sequence>
<evidence type="ECO:0000256" key="10">
    <source>
        <dbReference type="ARBA" id="ARBA00070930"/>
    </source>
</evidence>
<keyword evidence="6" id="KW-0809">Transit peptide</keyword>
<dbReference type="Proteomes" id="UP000887226">
    <property type="component" value="Unassembled WGS sequence"/>
</dbReference>
<evidence type="ECO:0000313" key="14">
    <source>
        <dbReference type="Proteomes" id="UP000887226"/>
    </source>
</evidence>
<evidence type="ECO:0000256" key="7">
    <source>
        <dbReference type="ARBA" id="ARBA00022989"/>
    </source>
</evidence>
<evidence type="ECO:0000256" key="4">
    <source>
        <dbReference type="ARBA" id="ARBA00022692"/>
    </source>
</evidence>
<dbReference type="GO" id="GO:0030234">
    <property type="term" value="F:enzyme regulator activity"/>
    <property type="evidence" value="ECO:0007669"/>
    <property type="project" value="TreeGrafter"/>
</dbReference>
<comment type="caution">
    <text evidence="13">The sequence shown here is derived from an EMBL/GenBank/DDBJ whole genome shotgun (WGS) entry which is preliminary data.</text>
</comment>
<dbReference type="EMBL" id="MU253773">
    <property type="protein sequence ID" value="KAG9247392.1"/>
    <property type="molecule type" value="Genomic_DNA"/>
</dbReference>
<comment type="pathway">
    <text evidence="2">Energy metabolism; oxidative phosphorylation.</text>
</comment>
<reference evidence="13" key="1">
    <citation type="journal article" date="2021" name="IMA Fungus">
        <title>Genomic characterization of three marine fungi, including Emericellopsis atlantica sp. nov. with signatures of a generalist lifestyle and marine biomass degradation.</title>
        <authorList>
            <person name="Hagestad O.C."/>
            <person name="Hou L."/>
            <person name="Andersen J.H."/>
            <person name="Hansen E.H."/>
            <person name="Altermark B."/>
            <person name="Li C."/>
            <person name="Kuhnert E."/>
            <person name="Cox R.J."/>
            <person name="Crous P.W."/>
            <person name="Spatafora J.W."/>
            <person name="Lail K."/>
            <person name="Amirebrahimi M."/>
            <person name="Lipzen A."/>
            <person name="Pangilinan J."/>
            <person name="Andreopoulos W."/>
            <person name="Hayes R.D."/>
            <person name="Ng V."/>
            <person name="Grigoriev I.V."/>
            <person name="Jackson S.A."/>
            <person name="Sutton T.D.S."/>
            <person name="Dobson A.D.W."/>
            <person name="Rama T."/>
        </authorList>
    </citation>
    <scope>NUCLEOTIDE SEQUENCE</scope>
    <source>
        <strain evidence="13">TRa3180A</strain>
    </source>
</reference>
<evidence type="ECO:0000256" key="2">
    <source>
        <dbReference type="ARBA" id="ARBA00004673"/>
    </source>
</evidence>
<evidence type="ECO:0000256" key="8">
    <source>
        <dbReference type="ARBA" id="ARBA00023128"/>
    </source>
</evidence>
<dbReference type="GO" id="GO:0005743">
    <property type="term" value="C:mitochondrial inner membrane"/>
    <property type="evidence" value="ECO:0007669"/>
    <property type="project" value="UniProtKB-SubCell"/>
</dbReference>
<keyword evidence="5" id="KW-0999">Mitochondrion inner membrane</keyword>
<evidence type="ECO:0000256" key="11">
    <source>
        <dbReference type="ARBA" id="ARBA00082360"/>
    </source>
</evidence>
<dbReference type="AlphaFoldDB" id="A0A9P8CHZ1"/>
<dbReference type="InterPro" id="IPR001349">
    <property type="entry name" value="Cyt_c_oxidase_su6a"/>
</dbReference>
<dbReference type="SUPFAM" id="SSF81411">
    <property type="entry name" value="Mitochondrial cytochrome c oxidase subunit VIa"/>
    <property type="match status" value="1"/>
</dbReference>
<dbReference type="Gene3D" id="4.10.95.10">
    <property type="entry name" value="Cytochrome c oxidase, subunit VIa"/>
    <property type="match status" value="1"/>
</dbReference>
<keyword evidence="7" id="KW-1133">Transmembrane helix</keyword>
<evidence type="ECO:0000256" key="1">
    <source>
        <dbReference type="ARBA" id="ARBA00004434"/>
    </source>
</evidence>
<accession>A0A9P8CHZ1</accession>
<dbReference type="PANTHER" id="PTHR11504:SF0">
    <property type="entry name" value="CYTOCHROME C OXIDASE SUBUNIT"/>
    <property type="match status" value="1"/>
</dbReference>
<dbReference type="GO" id="GO:0006123">
    <property type="term" value="P:mitochondrial electron transport, cytochrome c to oxygen"/>
    <property type="evidence" value="ECO:0007669"/>
    <property type="project" value="TreeGrafter"/>
</dbReference>
<keyword evidence="9" id="KW-0472">Membrane</keyword>
<comment type="subcellular location">
    <subcellularLocation>
        <location evidence="1">Mitochondrion inner membrane</location>
        <topology evidence="1">Single-pass membrane protein</topology>
    </subcellularLocation>
</comment>
<evidence type="ECO:0000313" key="13">
    <source>
        <dbReference type="EMBL" id="KAG9247392.1"/>
    </source>
</evidence>
<dbReference type="InterPro" id="IPR036418">
    <property type="entry name" value="Cyt_c_oxidase_su6a_sf"/>
</dbReference>
<organism evidence="13 14">
    <name type="scientific">Calycina marina</name>
    <dbReference type="NCBI Taxonomy" id="1763456"/>
    <lineage>
        <taxon>Eukaryota</taxon>
        <taxon>Fungi</taxon>
        <taxon>Dikarya</taxon>
        <taxon>Ascomycota</taxon>
        <taxon>Pezizomycotina</taxon>
        <taxon>Leotiomycetes</taxon>
        <taxon>Helotiales</taxon>
        <taxon>Pezizellaceae</taxon>
        <taxon>Calycina</taxon>
    </lineage>
</organism>
<evidence type="ECO:0000256" key="6">
    <source>
        <dbReference type="ARBA" id="ARBA00022946"/>
    </source>
</evidence>
<keyword evidence="14" id="KW-1185">Reference proteome</keyword>
<evidence type="ECO:0000256" key="5">
    <source>
        <dbReference type="ARBA" id="ARBA00022792"/>
    </source>
</evidence>
<evidence type="ECO:0000256" key="12">
    <source>
        <dbReference type="RuleBase" id="RU004396"/>
    </source>
</evidence>
<keyword evidence="4" id="KW-0812">Transmembrane</keyword>
<keyword evidence="8" id="KW-0496">Mitochondrion</keyword>
<dbReference type="PANTHER" id="PTHR11504">
    <property type="entry name" value="CYTOCHROME C OXIDASE POLYPEPTIDE VIA"/>
    <property type="match status" value="1"/>
</dbReference>
<evidence type="ECO:0000256" key="3">
    <source>
        <dbReference type="ARBA" id="ARBA00005553"/>
    </source>
</evidence>
<dbReference type="Pfam" id="PF02046">
    <property type="entry name" value="COX6A"/>
    <property type="match status" value="1"/>
</dbReference>